<accession>A0A7J6CRI6</accession>
<protein>
    <submittedName>
        <fullName evidence="1">Uncharacterized protein</fullName>
    </submittedName>
</protein>
<dbReference type="Proteomes" id="UP000579812">
    <property type="component" value="Unassembled WGS sequence"/>
</dbReference>
<evidence type="ECO:0000313" key="1">
    <source>
        <dbReference type="EMBL" id="KAF4109205.1"/>
    </source>
</evidence>
<name>A0A7J6CRI6_9TELE</name>
<keyword evidence="2" id="KW-1185">Reference proteome</keyword>
<organism evidence="1 2">
    <name type="scientific">Onychostoma macrolepis</name>
    <dbReference type="NCBI Taxonomy" id="369639"/>
    <lineage>
        <taxon>Eukaryota</taxon>
        <taxon>Metazoa</taxon>
        <taxon>Chordata</taxon>
        <taxon>Craniata</taxon>
        <taxon>Vertebrata</taxon>
        <taxon>Euteleostomi</taxon>
        <taxon>Actinopterygii</taxon>
        <taxon>Neopterygii</taxon>
        <taxon>Teleostei</taxon>
        <taxon>Ostariophysi</taxon>
        <taxon>Cypriniformes</taxon>
        <taxon>Cyprinidae</taxon>
        <taxon>Acrossocheilinae</taxon>
        <taxon>Onychostoma</taxon>
    </lineage>
</organism>
<dbReference type="AlphaFoldDB" id="A0A7J6CRI6"/>
<evidence type="ECO:0000313" key="2">
    <source>
        <dbReference type="Proteomes" id="UP000579812"/>
    </source>
</evidence>
<reference evidence="1 2" key="1">
    <citation type="submission" date="2020-04" db="EMBL/GenBank/DDBJ databases">
        <title>Chromosome-level genome assembly of a cyprinid fish Onychostoma macrolepis by integration of Nanopore Sequencing, Bionano and Hi-C technology.</title>
        <authorList>
            <person name="Wang D."/>
        </authorList>
    </citation>
    <scope>NUCLEOTIDE SEQUENCE [LARGE SCALE GENOMIC DNA]</scope>
    <source>
        <strain evidence="1">SWU-2019</strain>
        <tissue evidence="1">Muscle</tissue>
    </source>
</reference>
<proteinExistence type="predicted"/>
<comment type="caution">
    <text evidence="1">The sequence shown here is derived from an EMBL/GenBank/DDBJ whole genome shotgun (WGS) entry which is preliminary data.</text>
</comment>
<dbReference type="EMBL" id="JAAMOB010000009">
    <property type="protein sequence ID" value="KAF4109205.1"/>
    <property type="molecule type" value="Genomic_DNA"/>
</dbReference>
<sequence>MGPAGKFLNVRQGDRSIEDYARDFVGVARQSAAERTCLMIFFWGGLAEPFKSLMPYWHPEESLEEYINRALYLRGSSSRVEFAVEPVHRSLGAASKETSQVSSVVPRTSCPFLGHPGLIHSVQHPPLKSLAGSPAGHGASSRVSLHFSRTSGSWRGAAALAGLASLHCDEPCAKEDLYLAVCCFLTGVGGGSEMGQTAPDPCAELQQHLHLSLQTVTMLYDLDEHHFVGA</sequence>
<gene>
    <name evidence="1" type="ORF">G5714_010278</name>
</gene>